<evidence type="ECO:0000313" key="1">
    <source>
        <dbReference type="EMBL" id="CAG4998922.1"/>
    </source>
</evidence>
<dbReference type="Proteomes" id="UP000680038">
    <property type="component" value="Unassembled WGS sequence"/>
</dbReference>
<keyword evidence="2" id="KW-1185">Reference proteome</keyword>
<name>A0A916JB95_9BACT</name>
<dbReference type="RefSeq" id="WP_215238781.1">
    <property type="nucleotide sequence ID" value="NZ_CAJRAF010000002.1"/>
</dbReference>
<proteinExistence type="predicted"/>
<dbReference type="EMBL" id="CAJRAF010000002">
    <property type="protein sequence ID" value="CAG4998922.1"/>
    <property type="molecule type" value="Genomic_DNA"/>
</dbReference>
<dbReference type="GO" id="GO:0000160">
    <property type="term" value="P:phosphorelay signal transduction system"/>
    <property type="evidence" value="ECO:0007669"/>
    <property type="project" value="InterPro"/>
</dbReference>
<accession>A0A916JB95</accession>
<sequence length="122" mass="13463">MTLNINSSLDVTYLSQVYGDDASIISMIFEAFVSDSYPRWMGLKQTLDAGNLAEAASVVHGIKPSFTMTGITWLRPKVEEMERAIKANADADTLFNFYAEISAELGPLIPILEEESKRLASL</sequence>
<organism evidence="1 2">
    <name type="scientific">Dyadobacter helix</name>
    <dbReference type="NCBI Taxonomy" id="2822344"/>
    <lineage>
        <taxon>Bacteria</taxon>
        <taxon>Pseudomonadati</taxon>
        <taxon>Bacteroidota</taxon>
        <taxon>Cytophagia</taxon>
        <taxon>Cytophagales</taxon>
        <taxon>Spirosomataceae</taxon>
        <taxon>Dyadobacter</taxon>
    </lineage>
</organism>
<dbReference type="AlphaFoldDB" id="A0A916JB95"/>
<dbReference type="Gene3D" id="1.20.120.160">
    <property type="entry name" value="HPT domain"/>
    <property type="match status" value="1"/>
</dbReference>
<reference evidence="1" key="1">
    <citation type="submission" date="2021-04" db="EMBL/GenBank/DDBJ databases">
        <authorList>
            <person name="Rodrigo-Torres L."/>
            <person name="Arahal R. D."/>
            <person name="Lucena T."/>
        </authorList>
    </citation>
    <scope>NUCLEOTIDE SEQUENCE</scope>
    <source>
        <strain evidence="1">CECT 9275</strain>
    </source>
</reference>
<comment type="caution">
    <text evidence="1">The sequence shown here is derived from an EMBL/GenBank/DDBJ whole genome shotgun (WGS) entry which is preliminary data.</text>
</comment>
<dbReference type="SUPFAM" id="SSF47226">
    <property type="entry name" value="Histidine-containing phosphotransfer domain, HPT domain"/>
    <property type="match status" value="1"/>
</dbReference>
<gene>
    <name evidence="1" type="ORF">DYBT9275_02109</name>
</gene>
<evidence type="ECO:0000313" key="2">
    <source>
        <dbReference type="Proteomes" id="UP000680038"/>
    </source>
</evidence>
<protein>
    <recommendedName>
        <fullName evidence="3">Hpt domain-containing protein</fullName>
    </recommendedName>
</protein>
<evidence type="ECO:0008006" key="3">
    <source>
        <dbReference type="Google" id="ProtNLM"/>
    </source>
</evidence>
<dbReference type="InterPro" id="IPR036641">
    <property type="entry name" value="HPT_dom_sf"/>
</dbReference>